<keyword evidence="3" id="KW-0444">Lipid biosynthesis</keyword>
<dbReference type="SMART" id="SM00155">
    <property type="entry name" value="PLDc"/>
    <property type="match status" value="2"/>
</dbReference>
<comment type="subcellular location">
    <subcellularLocation>
        <location evidence="1">Cell membrane</location>
        <topology evidence="1">Multi-pass membrane protein</topology>
    </subcellularLocation>
</comment>
<feature type="transmembrane region" description="Helical" evidence="13">
    <location>
        <begin position="43"/>
        <end position="63"/>
    </location>
</feature>
<keyword evidence="16" id="KW-1185">Reference proteome</keyword>
<dbReference type="GO" id="GO:0032049">
    <property type="term" value="P:cardiolipin biosynthetic process"/>
    <property type="evidence" value="ECO:0007669"/>
    <property type="project" value="UniProtKB-UniRule"/>
</dbReference>
<dbReference type="EC" id="2.7.8.-" evidence="12"/>
<evidence type="ECO:0000256" key="11">
    <source>
        <dbReference type="ARBA" id="ARBA00023264"/>
    </source>
</evidence>
<evidence type="ECO:0000256" key="5">
    <source>
        <dbReference type="ARBA" id="ARBA00022692"/>
    </source>
</evidence>
<evidence type="ECO:0000256" key="2">
    <source>
        <dbReference type="ARBA" id="ARBA00022475"/>
    </source>
</evidence>
<dbReference type="InterPro" id="IPR001736">
    <property type="entry name" value="PLipase_D/transphosphatidylase"/>
</dbReference>
<keyword evidence="7 13" id="KW-1133">Transmembrane helix</keyword>
<dbReference type="CDD" id="cd09160">
    <property type="entry name" value="PLDc_SMU_988_like_2"/>
    <property type="match status" value="1"/>
</dbReference>
<dbReference type="SUPFAM" id="SSF56024">
    <property type="entry name" value="Phospholipase D/nuclease"/>
    <property type="match status" value="2"/>
</dbReference>
<keyword evidence="4" id="KW-0808">Transferase</keyword>
<sequence length="515" mass="59695">MKRSKKKVFGVIYGRSLMVILLLILQVALLVYCVLALEDYMVWVYGIFALISLFVVVFIVNSSGEPDFKLVWMVPIVIIPVFGGLLYLFVHTQWTPKLMNLRHTQLLAETRPYLAQDQEVRRRLSEINTQVEKLAVYSEATSGYPIYENTEATYFPLGEDKFEELKKRLNEAEKFIFLEYFIVEEGIFWDTVLDILKRKVQEGVEVRMLYDGMCSIVLLPYSYPKQLREYGIQCKMFSPIRPVLSTHYNNRDHRKILVIDGKIGFTGGINLADEYINVKERFGHWKDTAVMIRGDAVKSMTMMFLQMWNITGTQKEDFERYIPSAPFKTPAPGDGFVMPYGDSPVDQEPMGETVYVDILNRATRYVHIMTPYLILDYHMIQTLCYAAKRGVEVAIIMPGIPDKPYAFILAKSYYKELLTAGVKIYEYTPGFVHAKVFVSDDEACTVGTINLDYRSLYLHFECGCFFYRNSVVAEVERDFQETLKKCREIQADEWKKLKGRTRLAARILRLFAPLM</sequence>
<dbReference type="CDD" id="cd09154">
    <property type="entry name" value="PLDc_SMU_988_like_1"/>
    <property type="match status" value="1"/>
</dbReference>
<feature type="domain" description="PLD phosphodiesterase" evidence="14">
    <location>
        <begin position="428"/>
        <end position="455"/>
    </location>
</feature>
<dbReference type="InterPro" id="IPR025202">
    <property type="entry name" value="PLD-like_dom"/>
</dbReference>
<evidence type="ECO:0000313" key="16">
    <source>
        <dbReference type="Proteomes" id="UP000712157"/>
    </source>
</evidence>
<dbReference type="Gene3D" id="3.30.870.10">
    <property type="entry name" value="Endonuclease Chain A"/>
    <property type="match status" value="2"/>
</dbReference>
<accession>A0A949K5V7</accession>
<name>A0A949K5V7_9FIRM</name>
<evidence type="ECO:0000256" key="13">
    <source>
        <dbReference type="SAM" id="Phobius"/>
    </source>
</evidence>
<dbReference type="InterPro" id="IPR022924">
    <property type="entry name" value="Cardiolipin_synthase"/>
</dbReference>
<dbReference type="Pfam" id="PF13091">
    <property type="entry name" value="PLDc_2"/>
    <property type="match status" value="2"/>
</dbReference>
<evidence type="ECO:0000256" key="10">
    <source>
        <dbReference type="ARBA" id="ARBA00023209"/>
    </source>
</evidence>
<feature type="transmembrane region" description="Helical" evidence="13">
    <location>
        <begin position="12"/>
        <end position="37"/>
    </location>
</feature>
<keyword evidence="10" id="KW-0594">Phospholipid biosynthesis</keyword>
<protein>
    <recommendedName>
        <fullName evidence="12">Cardiolipin synthase</fullName>
        <ecNumber evidence="12">2.7.8.-</ecNumber>
    </recommendedName>
</protein>
<proteinExistence type="predicted"/>
<evidence type="ECO:0000313" key="15">
    <source>
        <dbReference type="EMBL" id="MBU9736453.1"/>
    </source>
</evidence>
<keyword evidence="8" id="KW-0443">Lipid metabolism</keyword>
<keyword evidence="2" id="KW-1003">Cell membrane</keyword>
<dbReference type="GO" id="GO:0005886">
    <property type="term" value="C:plasma membrane"/>
    <property type="evidence" value="ECO:0007669"/>
    <property type="project" value="UniProtKB-SubCell"/>
</dbReference>
<keyword evidence="9 13" id="KW-0472">Membrane</keyword>
<evidence type="ECO:0000259" key="14">
    <source>
        <dbReference type="PROSITE" id="PS50035"/>
    </source>
</evidence>
<keyword evidence="11" id="KW-1208">Phospholipid metabolism</keyword>
<comment type="caution">
    <text evidence="15">The sequence shown here is derived from an EMBL/GenBank/DDBJ whole genome shotgun (WGS) entry which is preliminary data.</text>
</comment>
<dbReference type="AlphaFoldDB" id="A0A949K5V7"/>
<keyword evidence="5 13" id="KW-0812">Transmembrane</keyword>
<dbReference type="PANTHER" id="PTHR21248:SF22">
    <property type="entry name" value="PHOSPHOLIPASE D"/>
    <property type="match status" value="1"/>
</dbReference>
<dbReference type="Pfam" id="PF13396">
    <property type="entry name" value="PLDc_N"/>
    <property type="match status" value="1"/>
</dbReference>
<evidence type="ECO:0000256" key="7">
    <source>
        <dbReference type="ARBA" id="ARBA00022989"/>
    </source>
</evidence>
<gene>
    <name evidence="15" type="primary">cls</name>
    <name evidence="15" type="ORF">KTH89_07885</name>
</gene>
<feature type="domain" description="PLD phosphodiesterase" evidence="14">
    <location>
        <begin position="248"/>
        <end position="275"/>
    </location>
</feature>
<keyword evidence="6" id="KW-0677">Repeat</keyword>
<dbReference type="GO" id="GO:0008808">
    <property type="term" value="F:cardiolipin synthase activity"/>
    <property type="evidence" value="ECO:0007669"/>
    <property type="project" value="UniProtKB-UniRule"/>
</dbReference>
<evidence type="ECO:0000256" key="1">
    <source>
        <dbReference type="ARBA" id="ARBA00004651"/>
    </source>
</evidence>
<dbReference type="EMBL" id="JAHQCW010000010">
    <property type="protein sequence ID" value="MBU9736453.1"/>
    <property type="molecule type" value="Genomic_DNA"/>
</dbReference>
<reference evidence="15" key="1">
    <citation type="submission" date="2021-06" db="EMBL/GenBank/DDBJ databases">
        <title>Description of novel taxa of the family Lachnospiraceae.</title>
        <authorList>
            <person name="Chaplin A.V."/>
            <person name="Sokolova S.R."/>
            <person name="Pikina A.P."/>
            <person name="Korzhanova M."/>
            <person name="Belova V."/>
            <person name="Korostin D."/>
            <person name="Efimov B.A."/>
        </authorList>
    </citation>
    <scope>NUCLEOTIDE SEQUENCE</scope>
    <source>
        <strain evidence="15">ASD5720</strain>
    </source>
</reference>
<organism evidence="15 16">
    <name type="scientific">Diplocloster agilis</name>
    <dbReference type="NCBI Taxonomy" id="2850323"/>
    <lineage>
        <taxon>Bacteria</taxon>
        <taxon>Bacillati</taxon>
        <taxon>Bacillota</taxon>
        <taxon>Clostridia</taxon>
        <taxon>Lachnospirales</taxon>
        <taxon>Lachnospiraceae</taxon>
        <taxon>Diplocloster</taxon>
    </lineage>
</organism>
<evidence type="ECO:0000256" key="9">
    <source>
        <dbReference type="ARBA" id="ARBA00023136"/>
    </source>
</evidence>
<feature type="transmembrane region" description="Helical" evidence="13">
    <location>
        <begin position="70"/>
        <end position="90"/>
    </location>
</feature>
<dbReference type="NCBIfam" id="TIGR04265">
    <property type="entry name" value="bac_cardiolipin"/>
    <property type="match status" value="1"/>
</dbReference>
<dbReference type="InterPro" id="IPR027379">
    <property type="entry name" value="CLS_N"/>
</dbReference>
<dbReference type="PANTHER" id="PTHR21248">
    <property type="entry name" value="CARDIOLIPIN SYNTHASE"/>
    <property type="match status" value="1"/>
</dbReference>
<evidence type="ECO:0000256" key="6">
    <source>
        <dbReference type="ARBA" id="ARBA00022737"/>
    </source>
</evidence>
<dbReference type="Proteomes" id="UP000712157">
    <property type="component" value="Unassembled WGS sequence"/>
</dbReference>
<evidence type="ECO:0000256" key="4">
    <source>
        <dbReference type="ARBA" id="ARBA00022679"/>
    </source>
</evidence>
<evidence type="ECO:0000256" key="3">
    <source>
        <dbReference type="ARBA" id="ARBA00022516"/>
    </source>
</evidence>
<dbReference type="PROSITE" id="PS50035">
    <property type="entry name" value="PLD"/>
    <property type="match status" value="2"/>
</dbReference>
<evidence type="ECO:0000256" key="8">
    <source>
        <dbReference type="ARBA" id="ARBA00023098"/>
    </source>
</evidence>
<evidence type="ECO:0000256" key="12">
    <source>
        <dbReference type="NCBIfam" id="TIGR04265"/>
    </source>
</evidence>